<dbReference type="Proteomes" id="UP000614047">
    <property type="component" value="Unassembled WGS sequence"/>
</dbReference>
<organism evidence="1 2">
    <name type="scientific">Actinomadura viridis</name>
    <dbReference type="NCBI Taxonomy" id="58110"/>
    <lineage>
        <taxon>Bacteria</taxon>
        <taxon>Bacillati</taxon>
        <taxon>Actinomycetota</taxon>
        <taxon>Actinomycetes</taxon>
        <taxon>Streptosporangiales</taxon>
        <taxon>Thermomonosporaceae</taxon>
        <taxon>Actinomadura</taxon>
    </lineage>
</organism>
<dbReference type="EMBL" id="JADOUA010000001">
    <property type="protein sequence ID" value="MBG6089966.1"/>
    <property type="molecule type" value="Genomic_DNA"/>
</dbReference>
<evidence type="ECO:0000313" key="2">
    <source>
        <dbReference type="Proteomes" id="UP000614047"/>
    </source>
</evidence>
<dbReference type="RefSeq" id="WP_197012501.1">
    <property type="nucleotide sequence ID" value="NZ_BAABES010000010.1"/>
</dbReference>
<name>A0A931DLV4_9ACTN</name>
<reference evidence="1" key="1">
    <citation type="submission" date="2020-11" db="EMBL/GenBank/DDBJ databases">
        <title>Sequencing the genomes of 1000 actinobacteria strains.</title>
        <authorList>
            <person name="Klenk H.-P."/>
        </authorList>
    </citation>
    <scope>NUCLEOTIDE SEQUENCE</scope>
    <source>
        <strain evidence="1">DSM 43175</strain>
    </source>
</reference>
<proteinExistence type="predicted"/>
<comment type="caution">
    <text evidence="1">The sequence shown here is derived from an EMBL/GenBank/DDBJ whole genome shotgun (WGS) entry which is preliminary data.</text>
</comment>
<gene>
    <name evidence="1" type="ORF">IW256_004079</name>
</gene>
<accession>A0A931DLV4</accession>
<keyword evidence="2" id="KW-1185">Reference proteome</keyword>
<protein>
    <submittedName>
        <fullName evidence="1">Uncharacterized protein</fullName>
    </submittedName>
</protein>
<dbReference type="AlphaFoldDB" id="A0A931DLV4"/>
<sequence length="88" mass="9504">MTALLSDDARALSAAVLVALDVPQAANWDDRHRSADLLHIRAAFIRGVLESVLENGDASAGASAIRRVVDDYPVTYTPRESEQTRGAR</sequence>
<evidence type="ECO:0000313" key="1">
    <source>
        <dbReference type="EMBL" id="MBG6089966.1"/>
    </source>
</evidence>